<keyword evidence="2" id="KW-1185">Reference proteome</keyword>
<accession>A0A2S7SU70</accession>
<evidence type="ECO:0000313" key="1">
    <source>
        <dbReference type="EMBL" id="PQJ10161.1"/>
    </source>
</evidence>
<organism evidence="1 2">
    <name type="scientific">Flavipsychrobacter stenotrophus</name>
    <dbReference type="NCBI Taxonomy" id="2077091"/>
    <lineage>
        <taxon>Bacteria</taxon>
        <taxon>Pseudomonadati</taxon>
        <taxon>Bacteroidota</taxon>
        <taxon>Chitinophagia</taxon>
        <taxon>Chitinophagales</taxon>
        <taxon>Chitinophagaceae</taxon>
        <taxon>Flavipsychrobacter</taxon>
    </lineage>
</organism>
<reference evidence="1 2" key="1">
    <citation type="submission" date="2018-01" db="EMBL/GenBank/DDBJ databases">
        <title>A novel member of the phylum Bacteroidetes isolated from glacier ice.</title>
        <authorList>
            <person name="Liu Q."/>
            <person name="Xin Y.-H."/>
        </authorList>
    </citation>
    <scope>NUCLEOTIDE SEQUENCE [LARGE SCALE GENOMIC DNA]</scope>
    <source>
        <strain evidence="1 2">RB1R16</strain>
    </source>
</reference>
<comment type="caution">
    <text evidence="1">The sequence shown here is derived from an EMBL/GenBank/DDBJ whole genome shotgun (WGS) entry which is preliminary data.</text>
</comment>
<dbReference type="Proteomes" id="UP000239872">
    <property type="component" value="Unassembled WGS sequence"/>
</dbReference>
<dbReference type="EMBL" id="PPSL01000004">
    <property type="protein sequence ID" value="PQJ10161.1"/>
    <property type="molecule type" value="Genomic_DNA"/>
</dbReference>
<gene>
    <name evidence="1" type="ORF">CJD36_015825</name>
</gene>
<sequence>MLPMHCIYIMKNILLVLFVCIGLSSCKEGMFLSEVFYNINVFNRSAGTVYMWRSYNYPDTSLPLDKPALVKIRPGKDYSISSSQKWENELRSKPSQTMSIFILDSVVYIGQNWDSVRANDRVLHRYDLRAEDLVNINYTVNYQ</sequence>
<dbReference type="AlphaFoldDB" id="A0A2S7SU70"/>
<name>A0A2S7SU70_9BACT</name>
<proteinExistence type="predicted"/>
<protein>
    <submittedName>
        <fullName evidence="1">Uncharacterized protein</fullName>
    </submittedName>
</protein>
<evidence type="ECO:0000313" key="2">
    <source>
        <dbReference type="Proteomes" id="UP000239872"/>
    </source>
</evidence>